<evidence type="ECO:0000256" key="1">
    <source>
        <dbReference type="SAM" id="MobiDB-lite"/>
    </source>
</evidence>
<accession>A0A897NE65</accession>
<dbReference type="AlphaFoldDB" id="A0A897NE65"/>
<evidence type="ECO:0000313" key="3">
    <source>
        <dbReference type="Proteomes" id="UP000662973"/>
    </source>
</evidence>
<protein>
    <submittedName>
        <fullName evidence="2">Uncharacterized protein</fullName>
    </submittedName>
</protein>
<dbReference type="KEGG" id="hds:HSR122_1938"/>
<sequence length="65" mass="7007">MAVRTAEAGGVAEQRGGSPSVPVSTRKASHRHRFGTDWRVIKIRVSTGVSASESTGPRRCRIETD</sequence>
<evidence type="ECO:0000313" key="2">
    <source>
        <dbReference type="EMBL" id="QSG09323.1"/>
    </source>
</evidence>
<proteinExistence type="predicted"/>
<gene>
    <name evidence="2" type="ORF">HSR122_1938</name>
</gene>
<keyword evidence="3" id="KW-1185">Reference proteome</keyword>
<dbReference type="Proteomes" id="UP000662973">
    <property type="component" value="Chromosome"/>
</dbReference>
<reference evidence="2 3" key="1">
    <citation type="submission" date="2020-11" db="EMBL/GenBank/DDBJ databases">
        <title>Carbohydrate-dependent, anaerobic sulfur respiration: A novel catabolism in halophilic archaea.</title>
        <authorList>
            <person name="Sorokin D.Y."/>
            <person name="Messina E."/>
            <person name="Smedile F."/>
            <person name="La Cono V."/>
            <person name="Hallsworth J.E."/>
            <person name="Yakimov M.M."/>
        </authorList>
    </citation>
    <scope>NUCLEOTIDE SEQUENCE [LARGE SCALE GENOMIC DNA]</scope>
    <source>
        <strain evidence="2 3">HSR12-2</strain>
    </source>
</reference>
<feature type="region of interest" description="Disordered" evidence="1">
    <location>
        <begin position="1"/>
        <end position="32"/>
    </location>
</feature>
<name>A0A897NE65_9EURY</name>
<dbReference type="EMBL" id="CP064788">
    <property type="protein sequence ID" value="QSG09323.1"/>
    <property type="molecule type" value="Genomic_DNA"/>
</dbReference>
<organism evidence="2 3">
    <name type="scientific">Halapricum desulfuricans</name>
    <dbReference type="NCBI Taxonomy" id="2841257"/>
    <lineage>
        <taxon>Archaea</taxon>
        <taxon>Methanobacteriati</taxon>
        <taxon>Methanobacteriota</taxon>
        <taxon>Stenosarchaea group</taxon>
        <taxon>Halobacteria</taxon>
        <taxon>Halobacteriales</taxon>
        <taxon>Haloarculaceae</taxon>
        <taxon>Halapricum</taxon>
    </lineage>
</organism>